<keyword evidence="6 7" id="KW-0472">Membrane</keyword>
<feature type="transmembrane region" description="Helical" evidence="7">
    <location>
        <begin position="172"/>
        <end position="192"/>
    </location>
</feature>
<dbReference type="InterPro" id="IPR003834">
    <property type="entry name" value="Cyt_c_assmbl_TM_dom"/>
</dbReference>
<dbReference type="AlphaFoldDB" id="A0A6N9TAN8"/>
<feature type="transmembrane region" description="Helical" evidence="7">
    <location>
        <begin position="53"/>
        <end position="75"/>
    </location>
</feature>
<name>A0A6N9TAN8_9HYPH</name>
<dbReference type="RefSeq" id="WP_163465287.1">
    <property type="nucleotide sequence ID" value="NZ_JAAAMG010000020.1"/>
</dbReference>
<evidence type="ECO:0000259" key="8">
    <source>
        <dbReference type="Pfam" id="PF02683"/>
    </source>
</evidence>
<sequence>MEISSIGIATAFAAGVVSFLSPCVLPLVPGYVSYVAGRTISPDGLTTETTFTAAVRTFGLSLCFVLGFSTVFVLLGASATAMSGLLRTHLYEANLIGGAIVIVFGLFTTGLVPMPWLDRDLRVHASPSSGGPWAAYLLGLAFAFGWTPCIGPVLGAILALSAANATAGSGTALLAVYSLGLGLPFILAALFMRGFMAKMKAMRRTGRVLKIMAGGVMVLMGIAMITGHLTLFAFWLLAIFPALGQIG</sequence>
<evidence type="ECO:0000256" key="2">
    <source>
        <dbReference type="ARBA" id="ARBA00006143"/>
    </source>
</evidence>
<dbReference type="Proteomes" id="UP000469011">
    <property type="component" value="Unassembled WGS sequence"/>
</dbReference>
<dbReference type="GO" id="GO:0016020">
    <property type="term" value="C:membrane"/>
    <property type="evidence" value="ECO:0007669"/>
    <property type="project" value="UniProtKB-SubCell"/>
</dbReference>
<evidence type="ECO:0000256" key="4">
    <source>
        <dbReference type="ARBA" id="ARBA00022748"/>
    </source>
</evidence>
<keyword evidence="4" id="KW-0201">Cytochrome c-type biogenesis</keyword>
<feature type="transmembrane region" description="Helical" evidence="7">
    <location>
        <begin position="213"/>
        <end position="240"/>
    </location>
</feature>
<dbReference type="PANTHER" id="PTHR31272:SF4">
    <property type="entry name" value="CYTOCHROME C-TYPE BIOGENESIS PROTEIN HI_1454-RELATED"/>
    <property type="match status" value="1"/>
</dbReference>
<feature type="domain" description="Cytochrome C biogenesis protein transmembrane" evidence="8">
    <location>
        <begin position="8"/>
        <end position="224"/>
    </location>
</feature>
<gene>
    <name evidence="9" type="ORF">GTK09_20330</name>
</gene>
<keyword evidence="3 7" id="KW-0812">Transmembrane</keyword>
<comment type="caution">
    <text evidence="9">The sequence shown here is derived from an EMBL/GenBank/DDBJ whole genome shotgun (WGS) entry which is preliminary data.</text>
</comment>
<dbReference type="InterPro" id="IPR051790">
    <property type="entry name" value="Cytochrome_c-biogenesis_DsbD"/>
</dbReference>
<feature type="transmembrane region" description="Helical" evidence="7">
    <location>
        <begin position="133"/>
        <end position="160"/>
    </location>
</feature>
<evidence type="ECO:0000256" key="7">
    <source>
        <dbReference type="SAM" id="Phobius"/>
    </source>
</evidence>
<comment type="similarity">
    <text evidence="2">Belongs to the DsbD family.</text>
</comment>
<feature type="transmembrane region" description="Helical" evidence="7">
    <location>
        <begin position="95"/>
        <end position="112"/>
    </location>
</feature>
<comment type="subcellular location">
    <subcellularLocation>
        <location evidence="1">Membrane</location>
        <topology evidence="1">Multi-pass membrane protein</topology>
    </subcellularLocation>
</comment>
<dbReference type="Pfam" id="PF02683">
    <property type="entry name" value="DsbD_TM"/>
    <property type="match status" value="1"/>
</dbReference>
<evidence type="ECO:0000256" key="6">
    <source>
        <dbReference type="ARBA" id="ARBA00023136"/>
    </source>
</evidence>
<keyword evidence="10" id="KW-1185">Reference proteome</keyword>
<evidence type="ECO:0000313" key="9">
    <source>
        <dbReference type="EMBL" id="NDW06769.1"/>
    </source>
</evidence>
<dbReference type="GO" id="GO:0017004">
    <property type="term" value="P:cytochrome complex assembly"/>
    <property type="evidence" value="ECO:0007669"/>
    <property type="project" value="UniProtKB-KW"/>
</dbReference>
<evidence type="ECO:0000256" key="3">
    <source>
        <dbReference type="ARBA" id="ARBA00022692"/>
    </source>
</evidence>
<proteinExistence type="inferred from homology"/>
<evidence type="ECO:0000256" key="5">
    <source>
        <dbReference type="ARBA" id="ARBA00022989"/>
    </source>
</evidence>
<organism evidence="9 10">
    <name type="scientific">Jiella pacifica</name>
    <dbReference type="NCBI Taxonomy" id="2696469"/>
    <lineage>
        <taxon>Bacteria</taxon>
        <taxon>Pseudomonadati</taxon>
        <taxon>Pseudomonadota</taxon>
        <taxon>Alphaproteobacteria</taxon>
        <taxon>Hyphomicrobiales</taxon>
        <taxon>Aurantimonadaceae</taxon>
        <taxon>Jiella</taxon>
    </lineage>
</organism>
<dbReference type="EMBL" id="JAAAMG010000020">
    <property type="protein sequence ID" value="NDW06769.1"/>
    <property type="molecule type" value="Genomic_DNA"/>
</dbReference>
<reference evidence="9 10" key="1">
    <citation type="submission" date="2020-01" db="EMBL/GenBank/DDBJ databases">
        <title>Jiella pacifica sp. nov.</title>
        <authorList>
            <person name="Xue Z."/>
            <person name="Zhu S."/>
            <person name="Chen J."/>
            <person name="Yang J."/>
        </authorList>
    </citation>
    <scope>NUCLEOTIDE SEQUENCE [LARGE SCALE GENOMIC DNA]</scope>
    <source>
        <strain evidence="9 10">40Bstr34</strain>
    </source>
</reference>
<evidence type="ECO:0000313" key="10">
    <source>
        <dbReference type="Proteomes" id="UP000469011"/>
    </source>
</evidence>
<accession>A0A6N9TAN8</accession>
<dbReference type="PANTHER" id="PTHR31272">
    <property type="entry name" value="CYTOCHROME C-TYPE BIOGENESIS PROTEIN HI_1454-RELATED"/>
    <property type="match status" value="1"/>
</dbReference>
<keyword evidence="5 7" id="KW-1133">Transmembrane helix</keyword>
<protein>
    <submittedName>
        <fullName evidence="9">Cytochrome c biogenesis protein CcdA</fullName>
    </submittedName>
</protein>
<evidence type="ECO:0000256" key="1">
    <source>
        <dbReference type="ARBA" id="ARBA00004141"/>
    </source>
</evidence>
<feature type="transmembrane region" description="Helical" evidence="7">
    <location>
        <begin position="6"/>
        <end position="32"/>
    </location>
</feature>